<dbReference type="AlphaFoldDB" id="A0AAD7SEW0"/>
<dbReference type="Proteomes" id="UP001221898">
    <property type="component" value="Unassembled WGS sequence"/>
</dbReference>
<name>A0AAD7SEW0_9TELE</name>
<feature type="region of interest" description="Disordered" evidence="1">
    <location>
        <begin position="91"/>
        <end position="128"/>
    </location>
</feature>
<proteinExistence type="predicted"/>
<comment type="caution">
    <text evidence="2">The sequence shown here is derived from an EMBL/GenBank/DDBJ whole genome shotgun (WGS) entry which is preliminary data.</text>
</comment>
<sequence>MSTVLGSAGVELDGALVPKKRMGQHTTTSLNDVDALGLWEPFLCKEEPAAAEDIVPKLHQTLREEADPRVCPLCAVCPVALTVGSRASRGPGRVTAAGKGGDAGETRASPRGTAICPPRPPPQESWRPLGWQTGGYASAAARGSRGAVKELCRLLPVPVAFKGTSEAFETWETGRSKRPPPSVN</sequence>
<accession>A0AAD7SEW0</accession>
<evidence type="ECO:0000313" key="3">
    <source>
        <dbReference type="Proteomes" id="UP001221898"/>
    </source>
</evidence>
<evidence type="ECO:0000256" key="1">
    <source>
        <dbReference type="SAM" id="MobiDB-lite"/>
    </source>
</evidence>
<evidence type="ECO:0000313" key="2">
    <source>
        <dbReference type="EMBL" id="KAJ8401315.1"/>
    </source>
</evidence>
<protein>
    <submittedName>
        <fullName evidence="2">Uncharacterized protein</fullName>
    </submittedName>
</protein>
<keyword evidence="3" id="KW-1185">Reference proteome</keyword>
<organism evidence="2 3">
    <name type="scientific">Aldrovandia affinis</name>
    <dbReference type="NCBI Taxonomy" id="143900"/>
    <lineage>
        <taxon>Eukaryota</taxon>
        <taxon>Metazoa</taxon>
        <taxon>Chordata</taxon>
        <taxon>Craniata</taxon>
        <taxon>Vertebrata</taxon>
        <taxon>Euteleostomi</taxon>
        <taxon>Actinopterygii</taxon>
        <taxon>Neopterygii</taxon>
        <taxon>Teleostei</taxon>
        <taxon>Notacanthiformes</taxon>
        <taxon>Halosauridae</taxon>
        <taxon>Aldrovandia</taxon>
    </lineage>
</organism>
<dbReference type="EMBL" id="JAINUG010000071">
    <property type="protein sequence ID" value="KAJ8401315.1"/>
    <property type="molecule type" value="Genomic_DNA"/>
</dbReference>
<reference evidence="2" key="1">
    <citation type="journal article" date="2023" name="Science">
        <title>Genome structures resolve the early diversification of teleost fishes.</title>
        <authorList>
            <person name="Parey E."/>
            <person name="Louis A."/>
            <person name="Montfort J."/>
            <person name="Bouchez O."/>
            <person name="Roques C."/>
            <person name="Iampietro C."/>
            <person name="Lluch J."/>
            <person name="Castinel A."/>
            <person name="Donnadieu C."/>
            <person name="Desvignes T."/>
            <person name="Floi Bucao C."/>
            <person name="Jouanno E."/>
            <person name="Wen M."/>
            <person name="Mejri S."/>
            <person name="Dirks R."/>
            <person name="Jansen H."/>
            <person name="Henkel C."/>
            <person name="Chen W.J."/>
            <person name="Zahm M."/>
            <person name="Cabau C."/>
            <person name="Klopp C."/>
            <person name="Thompson A.W."/>
            <person name="Robinson-Rechavi M."/>
            <person name="Braasch I."/>
            <person name="Lecointre G."/>
            <person name="Bobe J."/>
            <person name="Postlethwait J.H."/>
            <person name="Berthelot C."/>
            <person name="Roest Crollius H."/>
            <person name="Guiguen Y."/>
        </authorList>
    </citation>
    <scope>NUCLEOTIDE SEQUENCE</scope>
    <source>
        <strain evidence="2">NC1722</strain>
    </source>
</reference>
<gene>
    <name evidence="2" type="ORF">AAFF_G00385460</name>
</gene>